<reference evidence="3" key="1">
    <citation type="submission" date="2015-07" db="EMBL/GenBank/DDBJ databases">
        <title>Draft Genome Sequence of Oceanobacillus picturae Heshi-B3 that Was Isolated from Fermented Rice Bran with Aging Salted Mackerel, Which Was Named Heshiko as Traditional Fermented Seafood in Japan.</title>
        <authorList>
            <person name="Akuzawa S."/>
            <person name="Nakagawa J."/>
            <person name="Kanekatsu T."/>
            <person name="Kanesaki Y."/>
            <person name="Suzuki T."/>
        </authorList>
    </citation>
    <scope>NUCLEOTIDE SEQUENCE [LARGE SCALE GENOMIC DNA]</scope>
    <source>
        <strain evidence="3">Heshi-B3</strain>
    </source>
</reference>
<dbReference type="Pfam" id="PF00561">
    <property type="entry name" value="Abhydrolase_1"/>
    <property type="match status" value="1"/>
</dbReference>
<dbReference type="InterPro" id="IPR050228">
    <property type="entry name" value="Carboxylesterase_BioH"/>
</dbReference>
<dbReference type="RefSeq" id="WP_058950286.1">
    <property type="nucleotide sequence ID" value="NZ_BBXV01000024.1"/>
</dbReference>
<dbReference type="PANTHER" id="PTHR43194:SF5">
    <property type="entry name" value="PIMELOYL-[ACYL-CARRIER PROTEIN] METHYL ESTER ESTERASE"/>
    <property type="match status" value="1"/>
</dbReference>
<dbReference type="SUPFAM" id="SSF53474">
    <property type="entry name" value="alpha/beta-Hydrolases"/>
    <property type="match status" value="1"/>
</dbReference>
<dbReference type="PANTHER" id="PTHR43194">
    <property type="entry name" value="HYDROLASE ALPHA/BETA FOLD FAMILY"/>
    <property type="match status" value="1"/>
</dbReference>
<proteinExistence type="predicted"/>
<evidence type="ECO:0000259" key="1">
    <source>
        <dbReference type="Pfam" id="PF00561"/>
    </source>
</evidence>
<evidence type="ECO:0000313" key="2">
    <source>
        <dbReference type="EMBL" id="GAQ18182.1"/>
    </source>
</evidence>
<dbReference type="AlphaFoldDB" id="A0A0U9HEK8"/>
<dbReference type="InterPro" id="IPR029058">
    <property type="entry name" value="AB_hydrolase_fold"/>
</dbReference>
<dbReference type="Proteomes" id="UP000052946">
    <property type="component" value="Unassembled WGS sequence"/>
</dbReference>
<name>A0A0U9HEK8_9BACI</name>
<keyword evidence="2" id="KW-0378">Hydrolase</keyword>
<accession>A0A0U9HEK8</accession>
<evidence type="ECO:0000313" key="3">
    <source>
        <dbReference type="Proteomes" id="UP000052946"/>
    </source>
</evidence>
<feature type="domain" description="AB hydrolase-1" evidence="1">
    <location>
        <begin position="24"/>
        <end position="249"/>
    </location>
</feature>
<sequence length="265" mass="29788">MDFQHFTTSDQVQLAFSIKGSGQPIVFLSGYGGAGEDFFPQVNSVVKAGYKAIVFDRRSHGYSENPVHGHSMQRHGQDLAELLDYLGLIKPILVGQSMGASTIFSYLNQYGEDNCRGAFILDQTPKIINSADWEYGMYNSENIDFDHYLVGELPNPFYKLPKGLVLPRLLVQMKRRPKFDFATTKPLFLDHMNSDWRELLQRLSMPIHFLAGEHSPMWPAAHAEASAALCVNGTFSIIENAGHAVNLEKAKETNQTLQEFTKRLS</sequence>
<dbReference type="Gene3D" id="3.40.50.1820">
    <property type="entry name" value="alpha/beta hydrolase"/>
    <property type="match status" value="1"/>
</dbReference>
<comment type="caution">
    <text evidence="2">The sequence shown here is derived from an EMBL/GenBank/DDBJ whole genome shotgun (WGS) entry which is preliminary data.</text>
</comment>
<dbReference type="GO" id="GO:0016787">
    <property type="term" value="F:hydrolase activity"/>
    <property type="evidence" value="ECO:0007669"/>
    <property type="project" value="UniProtKB-KW"/>
</dbReference>
<organism evidence="2 3">
    <name type="scientific">Oceanobacillus picturae</name>
    <dbReference type="NCBI Taxonomy" id="171693"/>
    <lineage>
        <taxon>Bacteria</taxon>
        <taxon>Bacillati</taxon>
        <taxon>Bacillota</taxon>
        <taxon>Bacilli</taxon>
        <taxon>Bacillales</taxon>
        <taxon>Bacillaceae</taxon>
        <taxon>Oceanobacillus</taxon>
    </lineage>
</organism>
<reference evidence="2 3" key="2">
    <citation type="journal article" date="2016" name="Genome Announc.">
        <title>Draft Genome Sequence of Oceanobacillus picturae Heshi-B3, Isolated from Fermented Rice Bran in a Traditional Japanese Seafood Dish.</title>
        <authorList>
            <person name="Akuzawa S."/>
            <person name="Nagaoka J."/>
            <person name="Kanekatsu M."/>
            <person name="Kanesaki Y."/>
            <person name="Suzuki T."/>
        </authorList>
    </citation>
    <scope>NUCLEOTIDE SEQUENCE [LARGE SCALE GENOMIC DNA]</scope>
    <source>
        <strain evidence="2 3">Heshi-B3</strain>
    </source>
</reference>
<gene>
    <name evidence="2" type="ORF">OPHB3_2121</name>
</gene>
<protein>
    <submittedName>
        <fullName evidence="2">Alpha/beta hydrolase</fullName>
    </submittedName>
</protein>
<dbReference type="EMBL" id="BBXV01000024">
    <property type="protein sequence ID" value="GAQ18182.1"/>
    <property type="molecule type" value="Genomic_DNA"/>
</dbReference>
<dbReference type="InterPro" id="IPR000073">
    <property type="entry name" value="AB_hydrolase_1"/>
</dbReference>